<accession>A0AAE0KWU6</accession>
<dbReference type="EMBL" id="LGRX02015471">
    <property type="protein sequence ID" value="KAK3263405.1"/>
    <property type="molecule type" value="Genomic_DNA"/>
</dbReference>
<protein>
    <submittedName>
        <fullName evidence="1">Uncharacterized protein</fullName>
    </submittedName>
</protein>
<keyword evidence="2" id="KW-1185">Reference proteome</keyword>
<gene>
    <name evidence="1" type="ORF">CYMTET_27789</name>
</gene>
<name>A0AAE0KWU6_9CHLO</name>
<reference evidence="1 2" key="1">
    <citation type="journal article" date="2015" name="Genome Biol. Evol.">
        <title>Comparative Genomics of a Bacterivorous Green Alga Reveals Evolutionary Causalities and Consequences of Phago-Mixotrophic Mode of Nutrition.</title>
        <authorList>
            <person name="Burns J.A."/>
            <person name="Paasch A."/>
            <person name="Narechania A."/>
            <person name="Kim E."/>
        </authorList>
    </citation>
    <scope>NUCLEOTIDE SEQUENCE [LARGE SCALE GENOMIC DNA]</scope>
    <source>
        <strain evidence="1 2">PLY_AMNH</strain>
    </source>
</reference>
<comment type="caution">
    <text evidence="1">The sequence shown here is derived from an EMBL/GenBank/DDBJ whole genome shotgun (WGS) entry which is preliminary data.</text>
</comment>
<organism evidence="1 2">
    <name type="scientific">Cymbomonas tetramitiformis</name>
    <dbReference type="NCBI Taxonomy" id="36881"/>
    <lineage>
        <taxon>Eukaryota</taxon>
        <taxon>Viridiplantae</taxon>
        <taxon>Chlorophyta</taxon>
        <taxon>Pyramimonadophyceae</taxon>
        <taxon>Pyramimonadales</taxon>
        <taxon>Pyramimonadaceae</taxon>
        <taxon>Cymbomonas</taxon>
    </lineage>
</organism>
<dbReference type="AlphaFoldDB" id="A0AAE0KWU6"/>
<evidence type="ECO:0000313" key="2">
    <source>
        <dbReference type="Proteomes" id="UP001190700"/>
    </source>
</evidence>
<sequence>MGDYQPTAFKGDPSVPHADESNFKAFIGGAWGFVAFSYLSDLMDPRPKYTPDYVLAAAEESHRRKCQKKGVQYKSILQVREEKFPKMEKQRKLWTVERLM</sequence>
<dbReference type="Proteomes" id="UP001190700">
    <property type="component" value="Unassembled WGS sequence"/>
</dbReference>
<evidence type="ECO:0000313" key="1">
    <source>
        <dbReference type="EMBL" id="KAK3263405.1"/>
    </source>
</evidence>
<proteinExistence type="predicted"/>